<organism evidence="2 3">
    <name type="scientific">Nonomuraea harbinensis</name>
    <dbReference type="NCBI Taxonomy" id="1286938"/>
    <lineage>
        <taxon>Bacteria</taxon>
        <taxon>Bacillati</taxon>
        <taxon>Actinomycetota</taxon>
        <taxon>Actinomycetes</taxon>
        <taxon>Streptosporangiales</taxon>
        <taxon>Streptosporangiaceae</taxon>
        <taxon>Nonomuraea</taxon>
    </lineage>
</organism>
<comment type="caution">
    <text evidence="2">The sequence shown here is derived from an EMBL/GenBank/DDBJ whole genome shotgun (WGS) entry which is preliminary data.</text>
</comment>
<keyword evidence="1" id="KW-0472">Membrane</keyword>
<feature type="transmembrane region" description="Helical" evidence="1">
    <location>
        <begin position="21"/>
        <end position="42"/>
    </location>
</feature>
<name>A0ABW1C4Q0_9ACTN</name>
<evidence type="ECO:0000313" key="2">
    <source>
        <dbReference type="EMBL" id="MFC5819696.1"/>
    </source>
</evidence>
<proteinExistence type="predicted"/>
<accession>A0ABW1C4Q0</accession>
<sequence>MDFRDLAGEAAAGLLSRPVRAALTTLGLSTAIAAAAMTVVLAPAPASAQVVVRWYPYTTAGAKQCNSDANSAGPEYYCTTIKVGSTKMYALARP</sequence>
<evidence type="ECO:0000256" key="1">
    <source>
        <dbReference type="SAM" id="Phobius"/>
    </source>
</evidence>
<protein>
    <submittedName>
        <fullName evidence="2">Uncharacterized protein</fullName>
    </submittedName>
</protein>
<dbReference type="RefSeq" id="WP_219546831.1">
    <property type="nucleotide sequence ID" value="NZ_JAHKRN010000028.1"/>
</dbReference>
<evidence type="ECO:0000313" key="3">
    <source>
        <dbReference type="Proteomes" id="UP001596096"/>
    </source>
</evidence>
<dbReference type="Proteomes" id="UP001596096">
    <property type="component" value="Unassembled WGS sequence"/>
</dbReference>
<reference evidence="3" key="1">
    <citation type="journal article" date="2019" name="Int. J. Syst. Evol. Microbiol.">
        <title>The Global Catalogue of Microorganisms (GCM) 10K type strain sequencing project: providing services to taxonomists for standard genome sequencing and annotation.</title>
        <authorList>
            <consortium name="The Broad Institute Genomics Platform"/>
            <consortium name="The Broad Institute Genome Sequencing Center for Infectious Disease"/>
            <person name="Wu L."/>
            <person name="Ma J."/>
        </authorList>
    </citation>
    <scope>NUCLEOTIDE SEQUENCE [LARGE SCALE GENOMIC DNA]</scope>
    <source>
        <strain evidence="3">CGMCC 4.7106</strain>
    </source>
</reference>
<dbReference type="EMBL" id="JBHSNW010000020">
    <property type="protein sequence ID" value="MFC5819696.1"/>
    <property type="molecule type" value="Genomic_DNA"/>
</dbReference>
<keyword evidence="1" id="KW-1133">Transmembrane helix</keyword>
<keyword evidence="3" id="KW-1185">Reference proteome</keyword>
<gene>
    <name evidence="2" type="ORF">ACFPUY_31760</name>
</gene>
<keyword evidence="1" id="KW-0812">Transmembrane</keyword>